<name>A1HRJ6_9FIRM</name>
<dbReference type="PANTHER" id="PTHR41324:SF1">
    <property type="entry name" value="DUF2232 DOMAIN-CONTAINING PROTEIN"/>
    <property type="match status" value="1"/>
</dbReference>
<protein>
    <submittedName>
        <fullName evidence="2">Membrane protein-like</fullName>
    </submittedName>
</protein>
<proteinExistence type="predicted"/>
<feature type="transmembrane region" description="Helical" evidence="1">
    <location>
        <begin position="39"/>
        <end position="57"/>
    </location>
</feature>
<keyword evidence="1" id="KW-0812">Transmembrane</keyword>
<feature type="transmembrane region" description="Helical" evidence="1">
    <location>
        <begin position="236"/>
        <end position="258"/>
    </location>
</feature>
<feature type="transmembrane region" description="Helical" evidence="1">
    <location>
        <begin position="162"/>
        <end position="187"/>
    </location>
</feature>
<dbReference type="PANTHER" id="PTHR41324">
    <property type="entry name" value="MEMBRANE PROTEIN-RELATED"/>
    <property type="match status" value="1"/>
</dbReference>
<dbReference type="EMBL" id="AAWL01000011">
    <property type="protein sequence ID" value="EAX47327.1"/>
    <property type="molecule type" value="Genomic_DNA"/>
</dbReference>
<organism evidence="2 3">
    <name type="scientific">Thermosinus carboxydivorans Nor1</name>
    <dbReference type="NCBI Taxonomy" id="401526"/>
    <lineage>
        <taxon>Bacteria</taxon>
        <taxon>Bacillati</taxon>
        <taxon>Bacillota</taxon>
        <taxon>Negativicutes</taxon>
        <taxon>Selenomonadales</taxon>
        <taxon>Sporomusaceae</taxon>
        <taxon>Thermosinus</taxon>
    </lineage>
</organism>
<dbReference type="Pfam" id="PF09991">
    <property type="entry name" value="DUF2232"/>
    <property type="match status" value="1"/>
</dbReference>
<keyword evidence="3" id="KW-1185">Reference proteome</keyword>
<dbReference type="Proteomes" id="UP000005139">
    <property type="component" value="Unassembled WGS sequence"/>
</dbReference>
<comment type="caution">
    <text evidence="2">The sequence shown here is derived from an EMBL/GenBank/DDBJ whole genome shotgun (WGS) entry which is preliminary data.</text>
</comment>
<evidence type="ECO:0000256" key="1">
    <source>
        <dbReference type="SAM" id="Phobius"/>
    </source>
</evidence>
<gene>
    <name evidence="2" type="ORF">TcarDRAFT_1345</name>
</gene>
<feature type="transmembrane region" description="Helical" evidence="1">
    <location>
        <begin position="208"/>
        <end position="224"/>
    </location>
</feature>
<feature type="transmembrane region" description="Helical" evidence="1">
    <location>
        <begin position="63"/>
        <end position="81"/>
    </location>
</feature>
<sequence length="306" mass="33635">MLAAVAIMFAFISAYIPVIGPFVNLIWPVPIILLGVRHGYKWSIMATVVAGIIIAILMHPLHAVSVVVGFGLIGIVLGHAFRAGFSPARAIGWGAVASLVSKAAVLAIGAVFLSINPLNIQGDVMAQAAEQAIDFYRRLGMKEEDLARMGEMMRTMLDLFKVILPAGFVLAAVVDTYLNFVVAKAVLGRLGHRIAPFPPFKEWTLPRVFLYVFIIAILALYWGQSRDIKLLYNAGVNLQMLSTVALLVQGMAVFYFLADKYNLSRFVRGIILFLIFSNGFLMQVVIFAGAFDMALDYRRLRSPHSV</sequence>
<dbReference type="AlphaFoldDB" id="A1HRJ6"/>
<keyword evidence="1" id="KW-0472">Membrane</keyword>
<feature type="transmembrane region" description="Helical" evidence="1">
    <location>
        <begin position="93"/>
        <end position="115"/>
    </location>
</feature>
<feature type="transmembrane region" description="Helical" evidence="1">
    <location>
        <begin position="270"/>
        <end position="291"/>
    </location>
</feature>
<reference evidence="2 3" key="1">
    <citation type="submission" date="2007-01" db="EMBL/GenBank/DDBJ databases">
        <title>Annotation of the draft genome assembly of Thermosinus carboxydivorans Nor1.</title>
        <authorList>
            <consortium name="US DOE Joint Genome Institute (JGI-ORNL)"/>
            <person name="Larimer F."/>
            <person name="Land M."/>
            <person name="Hauser L."/>
        </authorList>
    </citation>
    <scope>NUCLEOTIDE SEQUENCE [LARGE SCALE GENOMIC DNA]</scope>
    <source>
        <strain evidence="2 3">Nor1</strain>
    </source>
</reference>
<reference evidence="2 3" key="2">
    <citation type="submission" date="2007-01" db="EMBL/GenBank/DDBJ databases">
        <title>Sequencing of the draft genome and assembly of Thermosinus carboxydivorans Nor1.</title>
        <authorList>
            <consortium name="US DOE Joint Genome Institute (JGI-PGF)"/>
            <person name="Copeland A."/>
            <person name="Lucas S."/>
            <person name="Lapidus A."/>
            <person name="Barry K."/>
            <person name="Glavina del Rio T."/>
            <person name="Dalin E."/>
            <person name="Tice H."/>
            <person name="Bruce D."/>
            <person name="Pitluck S."/>
            <person name="Richardson P."/>
        </authorList>
    </citation>
    <scope>NUCLEOTIDE SEQUENCE [LARGE SCALE GENOMIC DNA]</scope>
    <source>
        <strain evidence="2 3">Nor1</strain>
    </source>
</reference>
<dbReference type="eggNOG" id="COG4241">
    <property type="taxonomic scope" value="Bacteria"/>
</dbReference>
<dbReference type="InterPro" id="IPR018710">
    <property type="entry name" value="DUF2232"/>
</dbReference>
<evidence type="ECO:0000313" key="3">
    <source>
        <dbReference type="Proteomes" id="UP000005139"/>
    </source>
</evidence>
<evidence type="ECO:0000313" key="2">
    <source>
        <dbReference type="EMBL" id="EAX47327.1"/>
    </source>
</evidence>
<feature type="transmembrane region" description="Helical" evidence="1">
    <location>
        <begin position="6"/>
        <end position="27"/>
    </location>
</feature>
<accession>A1HRJ6</accession>
<keyword evidence="1" id="KW-1133">Transmembrane helix</keyword>